<evidence type="ECO:0000313" key="7">
    <source>
        <dbReference type="Proteomes" id="UP000234881"/>
    </source>
</evidence>
<reference evidence="6 7" key="1">
    <citation type="submission" date="2018-01" db="EMBL/GenBank/DDBJ databases">
        <title>The draft genome sequence of Cohaesibacter sp. H1304.</title>
        <authorList>
            <person name="Wang N.-N."/>
            <person name="Du Z.-J."/>
        </authorList>
    </citation>
    <scope>NUCLEOTIDE SEQUENCE [LARGE SCALE GENOMIC DNA]</scope>
    <source>
        <strain evidence="6 7">H1304</strain>
    </source>
</reference>
<dbReference type="PANTHER" id="PTHR11709:SF2">
    <property type="entry name" value="MULTICOPPER OXIDASE LPR1"/>
    <property type="match status" value="1"/>
</dbReference>
<dbReference type="PROSITE" id="PS00079">
    <property type="entry name" value="MULTICOPPER_OXIDASE1"/>
    <property type="match status" value="1"/>
</dbReference>
<name>A0A2N5XK75_9HYPH</name>
<dbReference type="InterPro" id="IPR045087">
    <property type="entry name" value="Cu-oxidase_fam"/>
</dbReference>
<evidence type="ECO:0000256" key="3">
    <source>
        <dbReference type="SAM" id="SignalP"/>
    </source>
</evidence>
<feature type="domain" description="Plastocyanin-like" evidence="4">
    <location>
        <begin position="358"/>
        <end position="466"/>
    </location>
</feature>
<feature type="signal peptide" evidence="3">
    <location>
        <begin position="1"/>
        <end position="30"/>
    </location>
</feature>
<dbReference type="InterPro" id="IPR011706">
    <property type="entry name" value="Cu-oxidase_C"/>
</dbReference>
<dbReference type="Gene3D" id="2.60.40.420">
    <property type="entry name" value="Cupredoxins - blue copper proteins"/>
    <property type="match status" value="3"/>
</dbReference>
<keyword evidence="2" id="KW-0560">Oxidoreductase</keyword>
<protein>
    <submittedName>
        <fullName evidence="6">Copper oxidase</fullName>
    </submittedName>
</protein>
<dbReference type="Pfam" id="PF07731">
    <property type="entry name" value="Cu-oxidase_2"/>
    <property type="match status" value="1"/>
</dbReference>
<dbReference type="AlphaFoldDB" id="A0A2N5XK75"/>
<keyword evidence="1" id="KW-0479">Metal-binding</keyword>
<sequence length="467" mass="52279">MKLTRRNFIKQGIGAAALSLVPAPYSFAMAQDGFLEIRAIKSEQKIYPGDAPESTLWTYNGQAPGPEIRVKQGERVKVRFINELEEPSSIHWHGIRIDNAMDGVSGLTQEAVKPGERFEYEFVVPDAGTYWYHAHNKSWNQVARGLYGPLIVEEPYPTFDAEHDLTLVIDDWRVDRNGQLDEQSFGAMMDWSHGGRLGNWLTVNGGSMPEIVLKAGEAYRLRLINVCNSRVLEMDLNRLGAKVLAFDGQPLGQPEVIDYSPYSFGPAQRVDLLVIPQEGKGFALEELSGDTPFPYAHFKVTGTGGNKTSIPSLKPNAIPAPDLEKASQHRLHMTGGAMGRIGKVFYKGKELQGEDFRRTKQFWAFNSVANLSESPFFSAEIGETVIIEFINDTAFPHAMHVHGHHFQILEREDSEIDEGRPWKDTFLIGPTQTTRIAFVADNPGKWLLHCHMLEHAAAGMTTWFKVT</sequence>
<feature type="chain" id="PRO_5014710921" evidence="3">
    <location>
        <begin position="31"/>
        <end position="467"/>
    </location>
</feature>
<organism evidence="6 7">
    <name type="scientific">Cohaesibacter celericrescens</name>
    <dbReference type="NCBI Taxonomy" id="2067669"/>
    <lineage>
        <taxon>Bacteria</taxon>
        <taxon>Pseudomonadati</taxon>
        <taxon>Pseudomonadota</taxon>
        <taxon>Alphaproteobacteria</taxon>
        <taxon>Hyphomicrobiales</taxon>
        <taxon>Cohaesibacteraceae</taxon>
    </lineage>
</organism>
<accession>A0A2N5XK75</accession>
<dbReference type="GO" id="GO:0016491">
    <property type="term" value="F:oxidoreductase activity"/>
    <property type="evidence" value="ECO:0007669"/>
    <property type="project" value="UniProtKB-KW"/>
</dbReference>
<keyword evidence="7" id="KW-1185">Reference proteome</keyword>
<gene>
    <name evidence="6" type="ORF">C0081_21120</name>
</gene>
<evidence type="ECO:0000256" key="2">
    <source>
        <dbReference type="ARBA" id="ARBA00023002"/>
    </source>
</evidence>
<comment type="caution">
    <text evidence="6">The sequence shown here is derived from an EMBL/GenBank/DDBJ whole genome shotgun (WGS) entry which is preliminary data.</text>
</comment>
<dbReference type="Proteomes" id="UP000234881">
    <property type="component" value="Unassembled WGS sequence"/>
</dbReference>
<dbReference type="InterPro" id="IPR011707">
    <property type="entry name" value="Cu-oxidase-like_N"/>
</dbReference>
<dbReference type="InterPro" id="IPR002355">
    <property type="entry name" value="Cu_oxidase_Cu_BS"/>
</dbReference>
<dbReference type="InterPro" id="IPR033138">
    <property type="entry name" value="Cu_oxidase_CS"/>
</dbReference>
<dbReference type="PANTHER" id="PTHR11709">
    <property type="entry name" value="MULTI-COPPER OXIDASE"/>
    <property type="match status" value="1"/>
</dbReference>
<dbReference type="GO" id="GO:0030288">
    <property type="term" value="C:outer membrane-bounded periplasmic space"/>
    <property type="evidence" value="ECO:0007669"/>
    <property type="project" value="TreeGrafter"/>
</dbReference>
<dbReference type="CDD" id="cd13861">
    <property type="entry name" value="CuRO_1_CumA_like"/>
    <property type="match status" value="1"/>
</dbReference>
<dbReference type="OrthoDB" id="9757546at2"/>
<evidence type="ECO:0000256" key="1">
    <source>
        <dbReference type="ARBA" id="ARBA00022723"/>
    </source>
</evidence>
<dbReference type="EMBL" id="PKUQ01000055">
    <property type="protein sequence ID" value="PLW74827.1"/>
    <property type="molecule type" value="Genomic_DNA"/>
</dbReference>
<proteinExistence type="predicted"/>
<dbReference type="InterPro" id="IPR008972">
    <property type="entry name" value="Cupredoxin"/>
</dbReference>
<dbReference type="SUPFAM" id="SSF49503">
    <property type="entry name" value="Cupredoxins"/>
    <property type="match status" value="3"/>
</dbReference>
<feature type="domain" description="Plastocyanin-like" evidence="5">
    <location>
        <begin position="44"/>
        <end position="155"/>
    </location>
</feature>
<evidence type="ECO:0000259" key="4">
    <source>
        <dbReference type="Pfam" id="PF07731"/>
    </source>
</evidence>
<dbReference type="GO" id="GO:0005507">
    <property type="term" value="F:copper ion binding"/>
    <property type="evidence" value="ECO:0007669"/>
    <property type="project" value="InterPro"/>
</dbReference>
<dbReference type="PROSITE" id="PS51318">
    <property type="entry name" value="TAT"/>
    <property type="match status" value="1"/>
</dbReference>
<dbReference type="Pfam" id="PF07732">
    <property type="entry name" value="Cu-oxidase_3"/>
    <property type="match status" value="1"/>
</dbReference>
<evidence type="ECO:0000259" key="5">
    <source>
        <dbReference type="Pfam" id="PF07732"/>
    </source>
</evidence>
<keyword evidence="3" id="KW-0732">Signal</keyword>
<dbReference type="InterPro" id="IPR006311">
    <property type="entry name" value="TAT_signal"/>
</dbReference>
<evidence type="ECO:0000313" key="6">
    <source>
        <dbReference type="EMBL" id="PLW74827.1"/>
    </source>
</evidence>
<dbReference type="PROSITE" id="PS00080">
    <property type="entry name" value="MULTICOPPER_OXIDASE2"/>
    <property type="match status" value="1"/>
</dbReference>
<dbReference type="RefSeq" id="WP_101535725.1">
    <property type="nucleotide sequence ID" value="NZ_PKUQ01000055.1"/>
</dbReference>